<feature type="compositionally biased region" description="Low complexity" evidence="10">
    <location>
        <begin position="284"/>
        <end position="295"/>
    </location>
</feature>
<dbReference type="InterPro" id="IPR000067">
    <property type="entry name" value="FlgMring_FliF"/>
</dbReference>
<dbReference type="Pfam" id="PF08345">
    <property type="entry name" value="YscJ_FliF_C"/>
    <property type="match status" value="1"/>
</dbReference>
<organism evidence="14 15">
    <name type="scientific">Falsiroseomonas stagni DSM 19981</name>
    <dbReference type="NCBI Taxonomy" id="1123062"/>
    <lineage>
        <taxon>Bacteria</taxon>
        <taxon>Pseudomonadati</taxon>
        <taxon>Pseudomonadota</taxon>
        <taxon>Alphaproteobacteria</taxon>
        <taxon>Acetobacterales</taxon>
        <taxon>Roseomonadaceae</taxon>
        <taxon>Falsiroseomonas</taxon>
    </lineage>
</organism>
<protein>
    <recommendedName>
        <fullName evidence="9">Flagellar M-ring protein</fullName>
    </recommendedName>
</protein>
<dbReference type="AlphaFoldDB" id="A0A1I3Y059"/>
<comment type="similarity">
    <text evidence="3 9">Belongs to the FliF family.</text>
</comment>
<evidence type="ECO:0000313" key="15">
    <source>
        <dbReference type="Proteomes" id="UP000199473"/>
    </source>
</evidence>
<dbReference type="RefSeq" id="WP_092955700.1">
    <property type="nucleotide sequence ID" value="NZ_FOSQ01000001.1"/>
</dbReference>
<evidence type="ECO:0000256" key="5">
    <source>
        <dbReference type="ARBA" id="ARBA00022692"/>
    </source>
</evidence>
<dbReference type="Gene3D" id="3.30.300.30">
    <property type="match status" value="1"/>
</dbReference>
<comment type="subcellular location">
    <subcellularLocation>
        <location evidence="1 9">Bacterial flagellum basal body</location>
    </subcellularLocation>
    <subcellularLocation>
        <location evidence="2">Cell membrane</location>
        <topology evidence="2">Multi-pass membrane protein</topology>
    </subcellularLocation>
</comment>
<dbReference type="GO" id="GO:0009431">
    <property type="term" value="C:bacterial-type flagellum basal body, MS ring"/>
    <property type="evidence" value="ECO:0007669"/>
    <property type="project" value="InterPro"/>
</dbReference>
<feature type="domain" description="Flagellar M-ring N-terminal" evidence="12">
    <location>
        <begin position="38"/>
        <end position="212"/>
    </location>
</feature>
<keyword evidence="14" id="KW-0969">Cilium</keyword>
<dbReference type="PRINTS" id="PR01009">
    <property type="entry name" value="FLGMRINGFLIF"/>
</dbReference>
<evidence type="ECO:0000256" key="4">
    <source>
        <dbReference type="ARBA" id="ARBA00022475"/>
    </source>
</evidence>
<accession>A0A1I3Y059</accession>
<feature type="compositionally biased region" description="Basic and acidic residues" evidence="10">
    <location>
        <begin position="258"/>
        <end position="278"/>
    </location>
</feature>
<dbReference type="GO" id="GO:0071973">
    <property type="term" value="P:bacterial-type flagellum-dependent cell motility"/>
    <property type="evidence" value="ECO:0007669"/>
    <property type="project" value="InterPro"/>
</dbReference>
<feature type="compositionally biased region" description="Polar residues" evidence="10">
    <location>
        <begin position="315"/>
        <end position="338"/>
    </location>
</feature>
<dbReference type="InterPro" id="IPR006182">
    <property type="entry name" value="FliF_N_dom"/>
</dbReference>
<dbReference type="EMBL" id="FOSQ01000001">
    <property type="protein sequence ID" value="SFK24691.1"/>
    <property type="molecule type" value="Genomic_DNA"/>
</dbReference>
<comment type="function">
    <text evidence="9">The M ring may be actively involved in energy transduction.</text>
</comment>
<dbReference type="InterPro" id="IPR045851">
    <property type="entry name" value="AMP-bd_C_sf"/>
</dbReference>
<dbReference type="PANTHER" id="PTHR30046">
    <property type="entry name" value="FLAGELLAR M-RING PROTEIN"/>
    <property type="match status" value="1"/>
</dbReference>
<evidence type="ECO:0000259" key="12">
    <source>
        <dbReference type="Pfam" id="PF01514"/>
    </source>
</evidence>
<sequence length="565" mass="59413">MGGLIEQLRALGTLRLAAMAGVGLAVLGLVAWLALRAAEPPMALLYGDLDPRDAGQVVQALDRARIPYRLAAGGAQVMVPEADVPRVRLMLARDGLPAGGSIGYEIFDRGESLTTTPFQQDINRVRALEGELSRTIRGLSGVRTARVHLVLPRREPFSRERGEAQASVVIAMQGAQRLDREGVQAVLHLVAAAVPGLRPQNVSIVDSRGELMARGGQALTGPAAAQTGEELRRAAEQRLARGVEDLLERTLGPGRVRAEASVEMDFDRVQTTEERFDPENQVPRSTQSTSESSRSGEAGNVSVANQLPGAEAQAGGNQTQSSRSEETTNFEIGRTTRNTMREQPAVRRLSVAVLVDGVWEPQANGPPQFRERSAEELQRIASLVRSAVGFNEQRGDRVDVVNLRFAEPPPLDAASDGFTILGQTIPPALLARLTETAILALVALAAILLVGRPMASRLTVALMPQPALAGAGGGAGAGEAGTTIGPDGTPIALPAGAAAAPDGTPLLPGQAANPGEPNAEGMVDVARIEGQMRASALAALAQLIDQNTDASVQVIRRWLAPEDAS</sequence>
<dbReference type="PIRSF" id="PIRSF004862">
    <property type="entry name" value="FliF"/>
    <property type="match status" value="1"/>
</dbReference>
<dbReference type="STRING" id="1123062.SAMN02745775_101777"/>
<dbReference type="PANTHER" id="PTHR30046:SF0">
    <property type="entry name" value="FLAGELLAR M-RING PROTEIN"/>
    <property type="match status" value="1"/>
</dbReference>
<evidence type="ECO:0000313" key="14">
    <source>
        <dbReference type="EMBL" id="SFK24691.1"/>
    </source>
</evidence>
<evidence type="ECO:0000256" key="10">
    <source>
        <dbReference type="SAM" id="MobiDB-lite"/>
    </source>
</evidence>
<feature type="transmembrane region" description="Helical" evidence="11">
    <location>
        <begin position="429"/>
        <end position="450"/>
    </location>
</feature>
<evidence type="ECO:0000256" key="2">
    <source>
        <dbReference type="ARBA" id="ARBA00004651"/>
    </source>
</evidence>
<evidence type="ECO:0000256" key="7">
    <source>
        <dbReference type="ARBA" id="ARBA00023136"/>
    </source>
</evidence>
<dbReference type="InterPro" id="IPR043427">
    <property type="entry name" value="YscJ/FliF"/>
</dbReference>
<evidence type="ECO:0000259" key="13">
    <source>
        <dbReference type="Pfam" id="PF08345"/>
    </source>
</evidence>
<evidence type="ECO:0000256" key="9">
    <source>
        <dbReference type="PIRNR" id="PIRNR004862"/>
    </source>
</evidence>
<proteinExistence type="inferred from homology"/>
<name>A0A1I3Y059_9PROT</name>
<keyword evidence="8 9" id="KW-0975">Bacterial flagellum</keyword>
<evidence type="ECO:0000256" key="1">
    <source>
        <dbReference type="ARBA" id="ARBA00004117"/>
    </source>
</evidence>
<keyword evidence="6 11" id="KW-1133">Transmembrane helix</keyword>
<feature type="domain" description="Flagellar M-ring C-terminal" evidence="13">
    <location>
        <begin position="247"/>
        <end position="405"/>
    </location>
</feature>
<keyword evidence="14" id="KW-0966">Cell projection</keyword>
<keyword evidence="15" id="KW-1185">Reference proteome</keyword>
<keyword evidence="14" id="KW-0282">Flagellum</keyword>
<evidence type="ECO:0000256" key="11">
    <source>
        <dbReference type="SAM" id="Phobius"/>
    </source>
</evidence>
<gene>
    <name evidence="14" type="ORF">SAMN02745775_101777</name>
</gene>
<keyword evidence="5 11" id="KW-0812">Transmembrane</keyword>
<dbReference type="GO" id="GO:0005886">
    <property type="term" value="C:plasma membrane"/>
    <property type="evidence" value="ECO:0007669"/>
    <property type="project" value="UniProtKB-SubCell"/>
</dbReference>
<dbReference type="Proteomes" id="UP000199473">
    <property type="component" value="Unassembled WGS sequence"/>
</dbReference>
<evidence type="ECO:0000256" key="8">
    <source>
        <dbReference type="ARBA" id="ARBA00023143"/>
    </source>
</evidence>
<dbReference type="Pfam" id="PF01514">
    <property type="entry name" value="YscJ_FliF"/>
    <property type="match status" value="1"/>
</dbReference>
<evidence type="ECO:0000256" key="3">
    <source>
        <dbReference type="ARBA" id="ARBA00007971"/>
    </source>
</evidence>
<evidence type="ECO:0000256" key="6">
    <source>
        <dbReference type="ARBA" id="ARBA00022989"/>
    </source>
</evidence>
<dbReference type="GO" id="GO:0003774">
    <property type="term" value="F:cytoskeletal motor activity"/>
    <property type="evidence" value="ECO:0007669"/>
    <property type="project" value="InterPro"/>
</dbReference>
<dbReference type="OrthoDB" id="9807026at2"/>
<dbReference type="NCBIfam" id="TIGR00206">
    <property type="entry name" value="fliF"/>
    <property type="match status" value="1"/>
</dbReference>
<dbReference type="InterPro" id="IPR013556">
    <property type="entry name" value="Flag_M-ring_C"/>
</dbReference>
<feature type="transmembrane region" description="Helical" evidence="11">
    <location>
        <begin position="12"/>
        <end position="35"/>
    </location>
</feature>
<reference evidence="14 15" key="1">
    <citation type="submission" date="2016-10" db="EMBL/GenBank/DDBJ databases">
        <authorList>
            <person name="de Groot N.N."/>
        </authorList>
    </citation>
    <scope>NUCLEOTIDE SEQUENCE [LARGE SCALE GENOMIC DNA]</scope>
    <source>
        <strain evidence="14 15">DSM 19981</strain>
    </source>
</reference>
<keyword evidence="4" id="KW-1003">Cell membrane</keyword>
<feature type="region of interest" description="Disordered" evidence="10">
    <location>
        <begin position="258"/>
        <end position="343"/>
    </location>
</feature>
<keyword evidence="7 11" id="KW-0472">Membrane</keyword>